<accession>A0AAU9EIZ6</accession>
<dbReference type="PANTHER" id="PTHR11851">
    <property type="entry name" value="METALLOPROTEASE"/>
    <property type="match status" value="1"/>
</dbReference>
<evidence type="ECO:0000313" key="7">
    <source>
        <dbReference type="EMBL" id="BEQ17086.1"/>
    </source>
</evidence>
<evidence type="ECO:0000256" key="4">
    <source>
        <dbReference type="SAM" id="SignalP"/>
    </source>
</evidence>
<comment type="cofactor">
    <cofactor evidence="1">
        <name>Zn(2+)</name>
        <dbReference type="ChEBI" id="CHEBI:29105"/>
    </cofactor>
</comment>
<dbReference type="Pfam" id="PF05193">
    <property type="entry name" value="Peptidase_M16_C"/>
    <property type="match status" value="2"/>
</dbReference>
<dbReference type="InterPro" id="IPR011765">
    <property type="entry name" value="Pept_M16_N"/>
</dbReference>
<dbReference type="InterPro" id="IPR011249">
    <property type="entry name" value="Metalloenz_LuxS/M16"/>
</dbReference>
<evidence type="ECO:0000256" key="1">
    <source>
        <dbReference type="ARBA" id="ARBA00001947"/>
    </source>
</evidence>
<dbReference type="PANTHER" id="PTHR11851:SF49">
    <property type="entry name" value="MITOCHONDRIAL-PROCESSING PEPTIDASE SUBUNIT ALPHA"/>
    <property type="match status" value="1"/>
</dbReference>
<proteinExistence type="inferred from homology"/>
<reference evidence="8" key="1">
    <citation type="journal article" date="2023" name="Arch. Microbiol.">
        <title>Desulfoferula mesophilus gen. nov. sp. nov., a mesophilic sulfate-reducing bacterium isolated from a brackish lake sediment.</title>
        <authorList>
            <person name="Watanabe T."/>
            <person name="Yabe T."/>
            <person name="Tsuji J.M."/>
            <person name="Fukui M."/>
        </authorList>
    </citation>
    <scope>NUCLEOTIDE SEQUENCE [LARGE SCALE GENOMIC DNA]</scope>
    <source>
        <strain evidence="8">12FAK</strain>
    </source>
</reference>
<sequence>MRRFSPFLVVLLALVLLPLAAWSAPRRHTLPNGLKVITSENHESPVVSFQVWVRAGSIYEKKGEYGITHLIEHMIFKGTPRRPAGQMAMEIEALGGEVNAYTTFDHTNYYVTAASASAGQALDILADAVVEATFDPAELAKEKEVVIEEIRMNQNNPARRKGWEVFAQAFGDSPYGRPIIGSIASVRGITRQDILDYRARWYRAPDMLVVAVGDFKTAEIMPLIAKAFAPLSKQPAPEFKLPPDPRPLGPRLKIMRDKVSQASISMTWLTPGLPDPAVYPLDMASTVLGDGQTSRLWSNLKEKQGLVDSADASAYTPQGVGLFEMEASLAPDKVNSAWPAMLAQAMTLFTRPPSGEELKRARVNLAATFVRSRQTMQGQARELGYFEMFRGGFENIVTYTQRFNAVDAAAVSEVTHRWLSPAGLSVVIQVPEGTPAPELAALKKQAMALYTQAPAQKEAQGPQRVVLDNGLILLIKPAHAVPIVSYLLAAPGGQAAESDQQAGLYNLWSRAVERGTKDMSYEELTRELEDMAGSLSGFSSKTDAGLSGSFLARDWKRGLELMTQVWTGANFPTAQVERARQEQLAALRAQQNSPVARAFKRFRRLVYGDHPFGHDPLGTPQTLATFGPAQLKAVMQRLRGPGGCVLAVVGDVEPAEFIAEAKRLLGGLKGQAAPVKVTPLSAPAKPRLSKIDEPQAKQSQILLGFVAPGLASPQRWPLELADAVLGGMGGRLFEDLRDKRSLAYAVQPFYSPSKGGGIFGVYMGVGPGKEPAALAGIGEHLGRLHAQAPSPKEMARAKAYFLGGYAVGLQRYGAQAAAMADGELNGLGWLSYTQVPDKIKAVTAEQVLAAVRKYLNPEHRAELIAGPPAPLRAK</sequence>
<dbReference type="InterPro" id="IPR001431">
    <property type="entry name" value="Pept_M16_Zn_BS"/>
</dbReference>
<dbReference type="GO" id="GO:0046872">
    <property type="term" value="F:metal ion binding"/>
    <property type="evidence" value="ECO:0007669"/>
    <property type="project" value="InterPro"/>
</dbReference>
<evidence type="ECO:0000259" key="6">
    <source>
        <dbReference type="Pfam" id="PF05193"/>
    </source>
</evidence>
<comment type="similarity">
    <text evidence="2 3">Belongs to the peptidase M16 family.</text>
</comment>
<dbReference type="Proteomes" id="UP001366166">
    <property type="component" value="Chromosome"/>
</dbReference>
<gene>
    <name evidence="7" type="ORF">FAK_41520</name>
</gene>
<keyword evidence="4" id="KW-0732">Signal</keyword>
<dbReference type="GO" id="GO:0004222">
    <property type="term" value="F:metalloendopeptidase activity"/>
    <property type="evidence" value="ECO:0007669"/>
    <property type="project" value="InterPro"/>
</dbReference>
<dbReference type="KEGG" id="dmp:FAK_41520"/>
<protein>
    <submittedName>
        <fullName evidence="7">Peptidase M16</fullName>
    </submittedName>
</protein>
<dbReference type="InterPro" id="IPR050361">
    <property type="entry name" value="MPP/UQCRC_Complex"/>
</dbReference>
<dbReference type="SUPFAM" id="SSF63411">
    <property type="entry name" value="LuxS/MPP-like metallohydrolase"/>
    <property type="match status" value="4"/>
</dbReference>
<evidence type="ECO:0000259" key="5">
    <source>
        <dbReference type="Pfam" id="PF00675"/>
    </source>
</evidence>
<feature type="domain" description="Peptidase M16 N-terminal" evidence="5">
    <location>
        <begin position="35"/>
        <end position="181"/>
    </location>
</feature>
<dbReference type="PROSITE" id="PS00143">
    <property type="entry name" value="INSULINASE"/>
    <property type="match status" value="1"/>
</dbReference>
<dbReference type="Pfam" id="PF00675">
    <property type="entry name" value="Peptidase_M16"/>
    <property type="match status" value="2"/>
</dbReference>
<feature type="domain" description="Peptidase M16 C-terminal" evidence="6">
    <location>
        <begin position="628"/>
        <end position="799"/>
    </location>
</feature>
<feature type="chain" id="PRO_5043325319" evidence="4">
    <location>
        <begin position="24"/>
        <end position="874"/>
    </location>
</feature>
<evidence type="ECO:0000313" key="8">
    <source>
        <dbReference type="Proteomes" id="UP001366166"/>
    </source>
</evidence>
<evidence type="ECO:0000256" key="2">
    <source>
        <dbReference type="ARBA" id="ARBA00007261"/>
    </source>
</evidence>
<feature type="signal peptide" evidence="4">
    <location>
        <begin position="1"/>
        <end position="23"/>
    </location>
</feature>
<evidence type="ECO:0000256" key="3">
    <source>
        <dbReference type="RuleBase" id="RU004447"/>
    </source>
</evidence>
<dbReference type="EMBL" id="AP028679">
    <property type="protein sequence ID" value="BEQ17086.1"/>
    <property type="molecule type" value="Genomic_DNA"/>
</dbReference>
<dbReference type="GO" id="GO:0006508">
    <property type="term" value="P:proteolysis"/>
    <property type="evidence" value="ECO:0007669"/>
    <property type="project" value="InterPro"/>
</dbReference>
<dbReference type="RefSeq" id="WP_338603841.1">
    <property type="nucleotide sequence ID" value="NZ_AP028679.1"/>
</dbReference>
<feature type="domain" description="Peptidase M16 N-terminal" evidence="5">
    <location>
        <begin position="485"/>
        <end position="610"/>
    </location>
</feature>
<dbReference type="InterPro" id="IPR007863">
    <property type="entry name" value="Peptidase_M16_C"/>
</dbReference>
<feature type="domain" description="Peptidase M16 C-terminal" evidence="6">
    <location>
        <begin position="189"/>
        <end position="362"/>
    </location>
</feature>
<dbReference type="Gene3D" id="3.30.830.10">
    <property type="entry name" value="Metalloenzyme, LuxS/M16 peptidase-like"/>
    <property type="match status" value="4"/>
</dbReference>
<dbReference type="AlphaFoldDB" id="A0AAU9EIZ6"/>
<keyword evidence="8" id="KW-1185">Reference proteome</keyword>
<organism evidence="7 8">
    <name type="scientific">Desulfoferula mesophila</name>
    <dbReference type="NCBI Taxonomy" id="3058419"/>
    <lineage>
        <taxon>Bacteria</taxon>
        <taxon>Pseudomonadati</taxon>
        <taxon>Thermodesulfobacteriota</taxon>
        <taxon>Desulfarculia</taxon>
        <taxon>Desulfarculales</taxon>
        <taxon>Desulfarculaceae</taxon>
        <taxon>Desulfoferula</taxon>
    </lineage>
</organism>
<name>A0AAU9EIZ6_9BACT</name>